<dbReference type="GO" id="GO:0016887">
    <property type="term" value="F:ATP hydrolysis activity"/>
    <property type="evidence" value="ECO:0007669"/>
    <property type="project" value="InterPro"/>
</dbReference>
<gene>
    <name evidence="2" type="primary">ftsH</name>
    <name evidence="2" type="ORF">BSF38_20027</name>
</gene>
<proteinExistence type="predicted"/>
<dbReference type="PANTHER" id="PTHR23077:SF198">
    <property type="entry name" value="ATP-DEPENDENT ZINC METALLOPROTEASE FTSH"/>
    <property type="match status" value="1"/>
</dbReference>
<dbReference type="KEGG" id="pbor:BSF38_20027"/>
<dbReference type="Pfam" id="PF00004">
    <property type="entry name" value="AAA"/>
    <property type="match status" value="1"/>
</dbReference>
<evidence type="ECO:0000313" key="3">
    <source>
        <dbReference type="Proteomes" id="UP000186309"/>
    </source>
</evidence>
<dbReference type="Gene3D" id="3.40.50.300">
    <property type="entry name" value="P-loop containing nucleotide triphosphate hydrolases"/>
    <property type="match status" value="1"/>
</dbReference>
<keyword evidence="2" id="KW-0378">Hydrolase</keyword>
<dbReference type="EC" id="3.4.24.-" evidence="2"/>
<dbReference type="InterPro" id="IPR050168">
    <property type="entry name" value="AAA_ATPase_domain"/>
</dbReference>
<dbReference type="EMBL" id="CP019084">
    <property type="protein sequence ID" value="APW64309.1"/>
    <property type="molecule type" value="Genomic_DNA"/>
</dbReference>
<dbReference type="InterPro" id="IPR027417">
    <property type="entry name" value="P-loop_NTPase"/>
</dbReference>
<dbReference type="InterPro" id="IPR003593">
    <property type="entry name" value="AAA+_ATPase"/>
</dbReference>
<dbReference type="GO" id="GO:0008237">
    <property type="term" value="F:metallopeptidase activity"/>
    <property type="evidence" value="ECO:0007669"/>
    <property type="project" value="UniProtKB-KW"/>
</dbReference>
<dbReference type="GO" id="GO:0005524">
    <property type="term" value="F:ATP binding"/>
    <property type="evidence" value="ECO:0007669"/>
    <property type="project" value="InterPro"/>
</dbReference>
<keyword evidence="3" id="KW-1185">Reference proteome</keyword>
<keyword evidence="2" id="KW-0645">Protease</keyword>
<dbReference type="CDD" id="cd19481">
    <property type="entry name" value="RecA-like_protease"/>
    <property type="match status" value="1"/>
</dbReference>
<dbReference type="Proteomes" id="UP000186309">
    <property type="component" value="Plasmid PALBO2"/>
</dbReference>
<dbReference type="SUPFAM" id="SSF52540">
    <property type="entry name" value="P-loop containing nucleoside triphosphate hydrolases"/>
    <property type="match status" value="1"/>
</dbReference>
<organism evidence="2 3">
    <name type="scientific">Paludisphaera borealis</name>
    <dbReference type="NCBI Taxonomy" id="1387353"/>
    <lineage>
        <taxon>Bacteria</taxon>
        <taxon>Pseudomonadati</taxon>
        <taxon>Planctomycetota</taxon>
        <taxon>Planctomycetia</taxon>
        <taxon>Isosphaerales</taxon>
        <taxon>Isosphaeraceae</taxon>
        <taxon>Paludisphaera</taxon>
    </lineage>
</organism>
<dbReference type="InterPro" id="IPR003959">
    <property type="entry name" value="ATPase_AAA_core"/>
</dbReference>
<keyword evidence="2" id="KW-0614">Plasmid</keyword>
<geneLocation type="plasmid" evidence="3">
    <name>palbo2</name>
</geneLocation>
<dbReference type="SMART" id="SM00382">
    <property type="entry name" value="AAA"/>
    <property type="match status" value="1"/>
</dbReference>
<reference evidence="2 3" key="1">
    <citation type="submission" date="2016-12" db="EMBL/GenBank/DDBJ databases">
        <title>Comparative genomics of four Isosphaeraceae planctomycetes: a common pool of plasmids and glycoside hydrolase genes.</title>
        <authorList>
            <person name="Ivanova A."/>
        </authorList>
    </citation>
    <scope>NUCLEOTIDE SEQUENCE [LARGE SCALE GENOMIC DNA]</scope>
    <source>
        <strain evidence="2 3">PX4</strain>
        <plasmid evidence="3">palbo2</plasmid>
    </source>
</reference>
<dbReference type="RefSeq" id="WP_076351852.1">
    <property type="nucleotide sequence ID" value="NZ_CP019084.1"/>
</dbReference>
<evidence type="ECO:0000259" key="1">
    <source>
        <dbReference type="SMART" id="SM00382"/>
    </source>
</evidence>
<dbReference type="GO" id="GO:0006508">
    <property type="term" value="P:proteolysis"/>
    <property type="evidence" value="ECO:0007669"/>
    <property type="project" value="UniProtKB-KW"/>
</dbReference>
<protein>
    <submittedName>
        <fullName evidence="2">ATP-dependent zinc metalloprotease FtsH</fullName>
        <ecNumber evidence="2">3.4.24.-</ecNumber>
    </submittedName>
</protein>
<feature type="domain" description="AAA+ ATPase" evidence="1">
    <location>
        <begin position="120"/>
        <end position="252"/>
    </location>
</feature>
<dbReference type="PANTHER" id="PTHR23077">
    <property type="entry name" value="AAA-FAMILY ATPASE"/>
    <property type="match status" value="1"/>
</dbReference>
<evidence type="ECO:0000313" key="2">
    <source>
        <dbReference type="EMBL" id="APW64309.1"/>
    </source>
</evidence>
<dbReference type="AlphaFoldDB" id="A0A1U7CZK9"/>
<keyword evidence="2" id="KW-0482">Metalloprotease</keyword>
<accession>A0A1U7CZK9</accession>
<name>A0A1U7CZK9_9BACT</name>
<dbReference type="OrthoDB" id="9806903at2"/>
<sequence length="334" mass="36991">MATAEQLKALLRSYSDADGEQFISVALQIAAHAARTGKSKLAEELKILVQDVRQKQRTQRVGGAVPIVQPSGELAKLLAVTYPSVRLSEMVLSQPIKKQLHLVLREYKQKSKLREHGLSPRRKLLLVGPPGCGKTMTSRALAGELKLPHLSIQLHSLITKFMGETAAKLHSIFELMPKTRGVYLFDEFDAIGSERAAANDVGEIRRVLNSFLQFLEQDDSDSIIVAATNLASMLDEALFRRFDEVIHYEKPTASEAGELILNRLARFGIDEVGVQQASEWALGLSYADICQACDAAAKESVLKDSNLVELAALKEAISQRQNRRAFKNEAEERE</sequence>